<dbReference type="RefSeq" id="WP_349428657.1">
    <property type="nucleotide sequence ID" value="NZ_CP151632.1"/>
</dbReference>
<evidence type="ECO:0008006" key="3">
    <source>
        <dbReference type="Google" id="ProtNLM"/>
    </source>
</evidence>
<gene>
    <name evidence="2" type="ORF">MRBLWS13_001754</name>
</gene>
<dbReference type="EMBL" id="CP151632">
    <property type="protein sequence ID" value="WZO34111.1"/>
    <property type="molecule type" value="Genomic_DNA"/>
</dbReference>
<evidence type="ECO:0000313" key="2">
    <source>
        <dbReference type="EMBL" id="WZO34111.1"/>
    </source>
</evidence>
<sequence length="73" mass="7740">MTTQNPYPGPIRDDDDPMLDDGTAGDADGILDPILDADDDRPLDPDLDDDQLDSAAADERAATAGTLDVDDRP</sequence>
<proteinExistence type="predicted"/>
<reference evidence="2" key="1">
    <citation type="submission" date="2024-04" db="EMBL/GenBank/DDBJ databases">
        <authorList>
            <person name="Roder T."/>
            <person name="Oberhansli S."/>
            <person name="Kreuzer M."/>
        </authorList>
    </citation>
    <scope>NUCLEOTIDE SEQUENCE</scope>
    <source>
        <strain evidence="2">LWS13-1.2</strain>
    </source>
</reference>
<organism evidence="2">
    <name type="scientific">Microbacterium sp. LWS13-1.2</name>
    <dbReference type="NCBI Taxonomy" id="3135264"/>
    <lineage>
        <taxon>Bacteria</taxon>
        <taxon>Bacillati</taxon>
        <taxon>Actinomycetota</taxon>
        <taxon>Actinomycetes</taxon>
        <taxon>Micrococcales</taxon>
        <taxon>Microbacteriaceae</taxon>
        <taxon>Microbacterium</taxon>
    </lineage>
</organism>
<dbReference type="AlphaFoldDB" id="A0AAU6SAY9"/>
<feature type="region of interest" description="Disordered" evidence="1">
    <location>
        <begin position="1"/>
        <end position="73"/>
    </location>
</feature>
<protein>
    <recommendedName>
        <fullName evidence="3">Sugar ABC transporter ATPase</fullName>
    </recommendedName>
</protein>
<feature type="compositionally biased region" description="Low complexity" evidence="1">
    <location>
        <begin position="20"/>
        <end position="34"/>
    </location>
</feature>
<name>A0AAU6SAY9_9MICO</name>
<feature type="compositionally biased region" description="Acidic residues" evidence="1">
    <location>
        <begin position="35"/>
        <end position="52"/>
    </location>
</feature>
<accession>A0AAU6SAY9</accession>
<evidence type="ECO:0000256" key="1">
    <source>
        <dbReference type="SAM" id="MobiDB-lite"/>
    </source>
</evidence>